<dbReference type="AlphaFoldDB" id="B5IHC8"/>
<name>B5IHC8_ACIB4</name>
<accession>B5IHC8</accession>
<evidence type="ECO:0000313" key="2">
    <source>
        <dbReference type="Proteomes" id="UP000001400"/>
    </source>
</evidence>
<organism evidence="1 2">
    <name type="scientific">Aciduliprofundum boonei (strain DSM 19572 / T469)</name>
    <dbReference type="NCBI Taxonomy" id="439481"/>
    <lineage>
        <taxon>Archaea</taxon>
        <taxon>Methanobacteriati</taxon>
        <taxon>Thermoplasmatota</taxon>
        <taxon>DHVE2 group</taxon>
        <taxon>Candidatus Aciduliprofundum</taxon>
    </lineage>
</organism>
<dbReference type="eggNOG" id="arCOG03165">
    <property type="taxonomic scope" value="Archaea"/>
</dbReference>
<keyword evidence="2" id="KW-1185">Reference proteome</keyword>
<dbReference type="STRING" id="439481.Aboo_0206"/>
<dbReference type="HOGENOM" id="CLU_087537_0_0_2"/>
<sequence length="251" mass="30273">MRLSFEAKLAVLLIISAIAFYVLNYFLFRDLNFIERYLLAQLGFLPISVLLVTLVLNKLMVRREKMERLEKLNIVVGTFFAELGKDLLRYLSKYDKKIENIARDLMNVENFDDSDFERVKTKLVKRKYDIDIEKINLYELRKFLLNNKEFAISLLDNPAIIEHEAFTELLWNVLHVTDELRRIPSFENIDREDYLDIKGDLEKLYKLLIYEWIRYVQYLRIRHHHIFVYEAKTNPLIPHAYHVKKRKLIEE</sequence>
<dbReference type="OrthoDB" id="56871at2157"/>
<gene>
    <name evidence="1" type="ordered locus">Aboo_0206</name>
</gene>
<dbReference type="EMBL" id="CP001941">
    <property type="protein sequence ID" value="ADD08018.1"/>
    <property type="molecule type" value="Genomic_DNA"/>
</dbReference>
<dbReference type="GeneID" id="8827147"/>
<dbReference type="RefSeq" id="WP_008086633.1">
    <property type="nucleotide sequence ID" value="NC_013926.1"/>
</dbReference>
<evidence type="ECO:0000313" key="1">
    <source>
        <dbReference type="EMBL" id="ADD08018.1"/>
    </source>
</evidence>
<dbReference type="Proteomes" id="UP000001400">
    <property type="component" value="Chromosome"/>
</dbReference>
<dbReference type="KEGG" id="abi:Aboo_0206"/>
<reference evidence="1" key="1">
    <citation type="submission" date="2010-02" db="EMBL/GenBank/DDBJ databases">
        <title>Complete sequence of Aciduliprofundum boonei T469.</title>
        <authorList>
            <consortium name="US DOE Joint Genome Institute"/>
            <person name="Lucas S."/>
            <person name="Copeland A."/>
            <person name="Lapidus A."/>
            <person name="Cheng J.-F."/>
            <person name="Bruce D."/>
            <person name="Goodwin L."/>
            <person name="Pitluck S."/>
            <person name="Saunders E."/>
            <person name="Detter J.C."/>
            <person name="Han C."/>
            <person name="Tapia R."/>
            <person name="Land M."/>
            <person name="Hauser L."/>
            <person name="Kyrpides N."/>
            <person name="Mikhailova N."/>
            <person name="Flores G."/>
            <person name="Reysenbach A.-L."/>
            <person name="Woyke T."/>
        </authorList>
    </citation>
    <scope>NUCLEOTIDE SEQUENCE</scope>
    <source>
        <strain evidence="1">T469</strain>
    </source>
</reference>
<protein>
    <submittedName>
        <fullName evidence="1">Uncharacterized protein</fullName>
    </submittedName>
</protein>
<proteinExistence type="predicted"/>